<comment type="cofactor">
    <cofactor evidence="1">
        <name>heme b</name>
        <dbReference type="ChEBI" id="CHEBI:60344"/>
    </cofactor>
</comment>
<keyword evidence="10 11" id="KW-0472">Membrane</keyword>
<keyword evidence="6" id="KW-0479">Metal-binding</keyword>
<evidence type="ECO:0000256" key="9">
    <source>
        <dbReference type="ARBA" id="ARBA00023004"/>
    </source>
</evidence>
<dbReference type="InterPro" id="IPR043205">
    <property type="entry name" value="CYB561/CYBRD1-like"/>
</dbReference>
<keyword evidence="3" id="KW-0813">Transport</keyword>
<evidence type="ECO:0000259" key="12">
    <source>
        <dbReference type="PROSITE" id="PS50939"/>
    </source>
</evidence>
<evidence type="ECO:0000256" key="2">
    <source>
        <dbReference type="ARBA" id="ARBA00004141"/>
    </source>
</evidence>
<evidence type="ECO:0000256" key="4">
    <source>
        <dbReference type="ARBA" id="ARBA00022617"/>
    </source>
</evidence>
<dbReference type="GO" id="GO:0016491">
    <property type="term" value="F:oxidoreductase activity"/>
    <property type="evidence" value="ECO:0007669"/>
    <property type="project" value="InterPro"/>
</dbReference>
<evidence type="ECO:0000256" key="1">
    <source>
        <dbReference type="ARBA" id="ARBA00001970"/>
    </source>
</evidence>
<dbReference type="Gene3D" id="1.20.120.1770">
    <property type="match status" value="1"/>
</dbReference>
<evidence type="ECO:0000313" key="13">
    <source>
        <dbReference type="EMBL" id="KAG6396790.1"/>
    </source>
</evidence>
<dbReference type="GO" id="GO:0046872">
    <property type="term" value="F:metal ion binding"/>
    <property type="evidence" value="ECO:0007669"/>
    <property type="project" value="UniProtKB-KW"/>
</dbReference>
<dbReference type="PANTHER" id="PTHR10106:SF15">
    <property type="entry name" value="TRANSMEMBRANE ASCORBATE FERRIREDUCTASE 3-RELATED"/>
    <property type="match status" value="1"/>
</dbReference>
<feature type="transmembrane region" description="Helical" evidence="11">
    <location>
        <begin position="12"/>
        <end position="36"/>
    </location>
</feature>
<keyword evidence="7" id="KW-0249">Electron transport</keyword>
<comment type="subcellular location">
    <subcellularLocation>
        <location evidence="2">Membrane</location>
        <topology evidence="2">Multi-pass membrane protein</topology>
    </subcellularLocation>
</comment>
<evidence type="ECO:0000256" key="11">
    <source>
        <dbReference type="SAM" id="Phobius"/>
    </source>
</evidence>
<feature type="transmembrane region" description="Helical" evidence="11">
    <location>
        <begin position="88"/>
        <end position="109"/>
    </location>
</feature>
<dbReference type="Proteomes" id="UP000298416">
    <property type="component" value="Unassembled WGS sequence"/>
</dbReference>
<evidence type="ECO:0000256" key="8">
    <source>
        <dbReference type="ARBA" id="ARBA00022989"/>
    </source>
</evidence>
<evidence type="ECO:0000256" key="6">
    <source>
        <dbReference type="ARBA" id="ARBA00022723"/>
    </source>
</evidence>
<feature type="transmembrane region" description="Helical" evidence="11">
    <location>
        <begin position="161"/>
        <end position="178"/>
    </location>
</feature>
<name>A0A8X8WL32_SALSN</name>
<dbReference type="GO" id="GO:0016020">
    <property type="term" value="C:membrane"/>
    <property type="evidence" value="ECO:0007669"/>
    <property type="project" value="UniProtKB-SubCell"/>
</dbReference>
<evidence type="ECO:0000256" key="3">
    <source>
        <dbReference type="ARBA" id="ARBA00022448"/>
    </source>
</evidence>
<evidence type="ECO:0000256" key="7">
    <source>
        <dbReference type="ARBA" id="ARBA00022982"/>
    </source>
</evidence>
<evidence type="ECO:0000313" key="14">
    <source>
        <dbReference type="Proteomes" id="UP000298416"/>
    </source>
</evidence>
<gene>
    <name evidence="13" type="ORF">SASPL_142947</name>
</gene>
<keyword evidence="8 11" id="KW-1133">Transmembrane helix</keyword>
<dbReference type="PROSITE" id="PS50939">
    <property type="entry name" value="CYTOCHROME_B561"/>
    <property type="match status" value="1"/>
</dbReference>
<keyword evidence="9" id="KW-0408">Iron</keyword>
<keyword evidence="14" id="KW-1185">Reference proteome</keyword>
<feature type="domain" description="Cytochrome b561" evidence="12">
    <location>
        <begin position="20"/>
        <end position="248"/>
    </location>
</feature>
<organism evidence="13">
    <name type="scientific">Salvia splendens</name>
    <name type="common">Scarlet sage</name>
    <dbReference type="NCBI Taxonomy" id="180675"/>
    <lineage>
        <taxon>Eukaryota</taxon>
        <taxon>Viridiplantae</taxon>
        <taxon>Streptophyta</taxon>
        <taxon>Embryophyta</taxon>
        <taxon>Tracheophyta</taxon>
        <taxon>Spermatophyta</taxon>
        <taxon>Magnoliopsida</taxon>
        <taxon>eudicotyledons</taxon>
        <taxon>Gunneridae</taxon>
        <taxon>Pentapetalae</taxon>
        <taxon>asterids</taxon>
        <taxon>lamiids</taxon>
        <taxon>Lamiales</taxon>
        <taxon>Lamiaceae</taxon>
        <taxon>Nepetoideae</taxon>
        <taxon>Mentheae</taxon>
        <taxon>Salviinae</taxon>
        <taxon>Salvia</taxon>
        <taxon>Salvia subgen. Calosphace</taxon>
        <taxon>core Calosphace</taxon>
    </lineage>
</organism>
<reference evidence="13" key="1">
    <citation type="submission" date="2018-01" db="EMBL/GenBank/DDBJ databases">
        <authorList>
            <person name="Mao J.F."/>
        </authorList>
    </citation>
    <scope>NUCLEOTIDE SEQUENCE</scope>
    <source>
        <strain evidence="13">Huo1</strain>
        <tissue evidence="13">Leaf</tissue>
    </source>
</reference>
<sequence>MDVERDRGRYHSSASGLTVVAHFFGILATILMLVWLLHYREGLDLDSDDARRVFNVHPFLMFFGFIFMAGEAMMAYKTVKAEWQVRKFVHLFFHLVAMVLGIVGLHAAFKYHDQVGLTDMYSLHSWIGIGTFTLFCAQVCIYLSIYDSLFTSFLHRTRVKLVYSLWQWLVGLAVFLPRSSPSHSKAMIAPWHVNGGQALLFMAIATALTGLMEKATLMRLQHQNEGRLINFLALCILLFGISVNFSVSLARYA</sequence>
<keyword evidence="5 11" id="KW-0812">Transmembrane</keyword>
<accession>A0A8X8WL32</accession>
<keyword evidence="4" id="KW-0349">Heme</keyword>
<comment type="caution">
    <text evidence="13">The sequence shown here is derived from an EMBL/GenBank/DDBJ whole genome shotgun (WGS) entry which is preliminary data.</text>
</comment>
<evidence type="ECO:0000256" key="10">
    <source>
        <dbReference type="ARBA" id="ARBA00023136"/>
    </source>
</evidence>
<proteinExistence type="predicted"/>
<dbReference type="AlphaFoldDB" id="A0A8X8WL32"/>
<dbReference type="InterPro" id="IPR006593">
    <property type="entry name" value="Cyt_b561/ferric_Rdtase_TM"/>
</dbReference>
<dbReference type="Pfam" id="PF03188">
    <property type="entry name" value="Cytochrom_B561"/>
    <property type="match status" value="2"/>
</dbReference>
<evidence type="ECO:0000256" key="5">
    <source>
        <dbReference type="ARBA" id="ARBA00022692"/>
    </source>
</evidence>
<dbReference type="EMBL" id="PNBA02000016">
    <property type="protein sequence ID" value="KAG6396790.1"/>
    <property type="molecule type" value="Genomic_DNA"/>
</dbReference>
<protein>
    <recommendedName>
        <fullName evidence="12">Cytochrome b561 domain-containing protein</fullName>
    </recommendedName>
</protein>
<feature type="transmembrane region" description="Helical" evidence="11">
    <location>
        <begin position="228"/>
        <end position="250"/>
    </location>
</feature>
<reference evidence="13" key="2">
    <citation type="submission" date="2020-08" db="EMBL/GenBank/DDBJ databases">
        <title>Plant Genome Project.</title>
        <authorList>
            <person name="Zhang R.-G."/>
        </authorList>
    </citation>
    <scope>NUCLEOTIDE SEQUENCE</scope>
    <source>
        <strain evidence="13">Huo1</strain>
        <tissue evidence="13">Leaf</tissue>
    </source>
</reference>
<dbReference type="PANTHER" id="PTHR10106">
    <property type="entry name" value="CYTOCHROME B561-RELATED"/>
    <property type="match status" value="1"/>
</dbReference>
<dbReference type="SMART" id="SM00665">
    <property type="entry name" value="B561"/>
    <property type="match status" value="1"/>
</dbReference>
<feature type="transmembrane region" description="Helical" evidence="11">
    <location>
        <begin position="129"/>
        <end position="149"/>
    </location>
</feature>
<feature type="transmembrane region" description="Helical" evidence="11">
    <location>
        <begin position="56"/>
        <end position="76"/>
    </location>
</feature>